<gene>
    <name evidence="1" type="ORF">NQ318_017345</name>
</gene>
<evidence type="ECO:0000313" key="1">
    <source>
        <dbReference type="EMBL" id="KAJ8935607.1"/>
    </source>
</evidence>
<dbReference type="AlphaFoldDB" id="A0AAV8X9J1"/>
<name>A0AAV8X9J1_9CUCU</name>
<sequence>MSGSIEIMASWIGILCHHGICDAEKLHDPFIQVQIFQTLKQVFVLAIKKERTIFVAGGIAIAHPSDAFGENRQEKSMGKSIINRKSSHSSNACVLFISSQRTMLQKVGDSV</sequence>
<evidence type="ECO:0000313" key="2">
    <source>
        <dbReference type="Proteomes" id="UP001162162"/>
    </source>
</evidence>
<comment type="caution">
    <text evidence="1">The sequence shown here is derived from an EMBL/GenBank/DDBJ whole genome shotgun (WGS) entry which is preliminary data.</text>
</comment>
<accession>A0AAV8X9J1</accession>
<reference evidence="1" key="1">
    <citation type="journal article" date="2023" name="Insect Mol. Biol.">
        <title>Genome sequencing provides insights into the evolution of gene families encoding plant cell wall-degrading enzymes in longhorned beetles.</title>
        <authorList>
            <person name="Shin N.R."/>
            <person name="Okamura Y."/>
            <person name="Kirsch R."/>
            <person name="Pauchet Y."/>
        </authorList>
    </citation>
    <scope>NUCLEOTIDE SEQUENCE</scope>
    <source>
        <strain evidence="1">AMC_N1</strain>
    </source>
</reference>
<keyword evidence="2" id="KW-1185">Reference proteome</keyword>
<proteinExistence type="predicted"/>
<dbReference type="EMBL" id="JAPWTK010000860">
    <property type="protein sequence ID" value="KAJ8935607.1"/>
    <property type="molecule type" value="Genomic_DNA"/>
</dbReference>
<organism evidence="1 2">
    <name type="scientific">Aromia moschata</name>
    <dbReference type="NCBI Taxonomy" id="1265417"/>
    <lineage>
        <taxon>Eukaryota</taxon>
        <taxon>Metazoa</taxon>
        <taxon>Ecdysozoa</taxon>
        <taxon>Arthropoda</taxon>
        <taxon>Hexapoda</taxon>
        <taxon>Insecta</taxon>
        <taxon>Pterygota</taxon>
        <taxon>Neoptera</taxon>
        <taxon>Endopterygota</taxon>
        <taxon>Coleoptera</taxon>
        <taxon>Polyphaga</taxon>
        <taxon>Cucujiformia</taxon>
        <taxon>Chrysomeloidea</taxon>
        <taxon>Cerambycidae</taxon>
        <taxon>Cerambycinae</taxon>
        <taxon>Callichromatini</taxon>
        <taxon>Aromia</taxon>
    </lineage>
</organism>
<dbReference type="Proteomes" id="UP001162162">
    <property type="component" value="Unassembled WGS sequence"/>
</dbReference>
<protein>
    <submittedName>
        <fullName evidence="1">Uncharacterized protein</fullName>
    </submittedName>
</protein>